<evidence type="ECO:0000313" key="6">
    <source>
        <dbReference type="Proteomes" id="UP000295217"/>
    </source>
</evidence>
<dbReference type="InterPro" id="IPR000424">
    <property type="entry name" value="Primosome_PriB/ssb"/>
</dbReference>
<dbReference type="GO" id="GO:0003697">
    <property type="term" value="F:single-stranded DNA binding"/>
    <property type="evidence" value="ECO:0007669"/>
    <property type="project" value="InterPro"/>
</dbReference>
<reference evidence="5 6" key="1">
    <citation type="submission" date="2019-02" db="EMBL/GenBank/DDBJ databases">
        <title>Draft genome sequences of novel Actinobacteria.</title>
        <authorList>
            <person name="Sahin N."/>
            <person name="Ay H."/>
            <person name="Saygin H."/>
        </authorList>
    </citation>
    <scope>NUCLEOTIDE SEQUENCE [LARGE SCALE GENOMIC DNA]</scope>
    <source>
        <strain evidence="5 6">8K307</strain>
    </source>
</reference>
<dbReference type="EMBL" id="SMLB01000025">
    <property type="protein sequence ID" value="TDD67850.1"/>
    <property type="molecule type" value="Genomic_DNA"/>
</dbReference>
<dbReference type="GO" id="GO:0009295">
    <property type="term" value="C:nucleoid"/>
    <property type="evidence" value="ECO:0007669"/>
    <property type="project" value="TreeGrafter"/>
</dbReference>
<keyword evidence="6" id="KW-1185">Reference proteome</keyword>
<feature type="region of interest" description="Disordered" evidence="4">
    <location>
        <begin position="168"/>
        <end position="290"/>
    </location>
</feature>
<dbReference type="AlphaFoldDB" id="A0A4R5A9G6"/>
<keyword evidence="1 2" id="KW-0238">DNA-binding</keyword>
<comment type="caution">
    <text evidence="5">The sequence shown here is derived from an EMBL/GenBank/DDBJ whole genome shotgun (WGS) entry which is preliminary data.</text>
</comment>
<sequence>MLVNLIGYEHRRRHMSEVMITVVGNVATEPRLDKNKNGDAFASFRLACSGARYDSRTRSWVDEDTSFYTVYCWRSPLADNIKASLRKGDPVVVYGRLKNREWRDDNNLVRVSPEIAARSLGHDLYRGTSSFTKVTRQPIVPEDDDAVDSVRAAYFAAEDQRGVVDHRTGAIASGPRPPGTQPGHERPADGASPMNGRAAGGDRTVPHDPATAVDRLMAGDRTAAGDRMMGDDRTTRTSTTASSAESRPASRSVPGTEPDQADPGTGPLAEGPPTPRSSSRTRREKTGVAG</sequence>
<dbReference type="SUPFAM" id="SSF50249">
    <property type="entry name" value="Nucleic acid-binding proteins"/>
    <property type="match status" value="1"/>
</dbReference>
<dbReference type="CDD" id="cd04496">
    <property type="entry name" value="SSB_OBF"/>
    <property type="match status" value="1"/>
</dbReference>
<dbReference type="InterPro" id="IPR012340">
    <property type="entry name" value="NA-bd_OB-fold"/>
</dbReference>
<proteinExistence type="predicted"/>
<protein>
    <recommendedName>
        <fullName evidence="3">Single-stranded DNA-binding protein</fullName>
    </recommendedName>
</protein>
<evidence type="ECO:0000313" key="5">
    <source>
        <dbReference type="EMBL" id="TDD67850.1"/>
    </source>
</evidence>
<evidence type="ECO:0000256" key="4">
    <source>
        <dbReference type="SAM" id="MobiDB-lite"/>
    </source>
</evidence>
<dbReference type="GO" id="GO:0006260">
    <property type="term" value="P:DNA replication"/>
    <property type="evidence" value="ECO:0007669"/>
    <property type="project" value="InterPro"/>
</dbReference>
<dbReference type="InterPro" id="IPR011344">
    <property type="entry name" value="ssDNA-bd"/>
</dbReference>
<dbReference type="PROSITE" id="PS50935">
    <property type="entry name" value="SSB"/>
    <property type="match status" value="1"/>
</dbReference>
<dbReference type="PANTHER" id="PTHR10302:SF27">
    <property type="entry name" value="SINGLE-STRANDED DNA-BINDING PROTEIN"/>
    <property type="match status" value="1"/>
</dbReference>
<evidence type="ECO:0000256" key="3">
    <source>
        <dbReference type="RuleBase" id="RU000524"/>
    </source>
</evidence>
<dbReference type="NCBIfam" id="TIGR00621">
    <property type="entry name" value="ssb"/>
    <property type="match status" value="1"/>
</dbReference>
<dbReference type="Pfam" id="PF00436">
    <property type="entry name" value="SSB"/>
    <property type="match status" value="1"/>
</dbReference>
<feature type="compositionally biased region" description="Low complexity" evidence="4">
    <location>
        <begin position="236"/>
        <end position="252"/>
    </location>
</feature>
<name>A0A4R5A9G6_9ACTN</name>
<dbReference type="Proteomes" id="UP000295217">
    <property type="component" value="Unassembled WGS sequence"/>
</dbReference>
<accession>A0A4R5A9G6</accession>
<dbReference type="Gene3D" id="2.40.50.140">
    <property type="entry name" value="Nucleic acid-binding proteins"/>
    <property type="match status" value="1"/>
</dbReference>
<dbReference type="PANTHER" id="PTHR10302">
    <property type="entry name" value="SINGLE-STRANDED DNA-BINDING PROTEIN"/>
    <property type="match status" value="1"/>
</dbReference>
<evidence type="ECO:0000256" key="1">
    <source>
        <dbReference type="ARBA" id="ARBA00023125"/>
    </source>
</evidence>
<organism evidence="5 6">
    <name type="scientific">Jiangella aurantiaca</name>
    <dbReference type="NCBI Taxonomy" id="2530373"/>
    <lineage>
        <taxon>Bacteria</taxon>
        <taxon>Bacillati</taxon>
        <taxon>Actinomycetota</taxon>
        <taxon>Actinomycetes</taxon>
        <taxon>Jiangellales</taxon>
        <taxon>Jiangellaceae</taxon>
        <taxon>Jiangella</taxon>
    </lineage>
</organism>
<evidence type="ECO:0000256" key="2">
    <source>
        <dbReference type="PROSITE-ProRule" id="PRU00252"/>
    </source>
</evidence>
<gene>
    <name evidence="5" type="ORF">E1262_17720</name>
</gene>
<dbReference type="OrthoDB" id="4427276at2"/>